<reference evidence="3" key="1">
    <citation type="journal article" date="2019" name="Int. J. Syst. Evol. Microbiol.">
        <title>The Global Catalogue of Microorganisms (GCM) 10K type strain sequencing project: providing services to taxonomists for standard genome sequencing and annotation.</title>
        <authorList>
            <consortium name="The Broad Institute Genomics Platform"/>
            <consortium name="The Broad Institute Genome Sequencing Center for Infectious Disease"/>
            <person name="Wu L."/>
            <person name="Ma J."/>
        </authorList>
    </citation>
    <scope>NUCLEOTIDE SEQUENCE [LARGE SCALE GENOMIC DNA]</scope>
    <source>
        <strain evidence="3">CGMCC 4.1434</strain>
    </source>
</reference>
<dbReference type="RefSeq" id="WP_381434221.1">
    <property type="nucleotide sequence ID" value="NZ_JBHSNO010000005.1"/>
</dbReference>
<dbReference type="PANTHER" id="PTHR42928">
    <property type="entry name" value="TRICARBOXYLATE-BINDING PROTEIN"/>
    <property type="match status" value="1"/>
</dbReference>
<dbReference type="Pfam" id="PF03401">
    <property type="entry name" value="TctC"/>
    <property type="match status" value="1"/>
</dbReference>
<dbReference type="SUPFAM" id="SSF53850">
    <property type="entry name" value="Periplasmic binding protein-like II"/>
    <property type="match status" value="1"/>
</dbReference>
<dbReference type="Gene3D" id="3.40.190.10">
    <property type="entry name" value="Periplasmic binding protein-like II"/>
    <property type="match status" value="1"/>
</dbReference>
<name>A0ABW0TJ17_9BACL</name>
<comment type="caution">
    <text evidence="2">The sequence shown here is derived from an EMBL/GenBank/DDBJ whole genome shotgun (WGS) entry which is preliminary data.</text>
</comment>
<keyword evidence="3" id="KW-1185">Reference proteome</keyword>
<evidence type="ECO:0000256" key="1">
    <source>
        <dbReference type="ARBA" id="ARBA00006987"/>
    </source>
</evidence>
<dbReference type="EMBL" id="JBHSNO010000005">
    <property type="protein sequence ID" value="MFC5589481.1"/>
    <property type="molecule type" value="Genomic_DNA"/>
</dbReference>
<evidence type="ECO:0000313" key="3">
    <source>
        <dbReference type="Proteomes" id="UP001596109"/>
    </source>
</evidence>
<comment type="similarity">
    <text evidence="1">Belongs to the UPF0065 (bug) family.</text>
</comment>
<sequence length="323" mass="36327">MGKKIVVSLTLLIMFISGCSPKEEREVISDEVTIVAPSSVGGGWDTTARAIQEILVSEKLFDGDIHVLNKVGAGGELGWKYVQQQKESVLAINSSLLITNHLLGQSMLTYKDFTPIAILATEWEVVIVAEDSNISSAKSLMDNLKKAPHAYKIGLSPRLGNDDQLSFVLAGKQVGLKPEELDFYVYENSAQVVDALLKKQVDVATMTLAEAKKYYDAGQVKLLVISADERLQELPEIPTWTEEGIAVVFEHWRGIMGPPYMTKEEIQFWDRTLEKMVKTEAWQQTLEKYMWDDFYKNSSETTKFLEEQGKMYEALMKVDQADN</sequence>
<organism evidence="2 3">
    <name type="scientific">Sporosarcina soli</name>
    <dbReference type="NCBI Taxonomy" id="334736"/>
    <lineage>
        <taxon>Bacteria</taxon>
        <taxon>Bacillati</taxon>
        <taxon>Bacillota</taxon>
        <taxon>Bacilli</taxon>
        <taxon>Bacillales</taxon>
        <taxon>Caryophanaceae</taxon>
        <taxon>Sporosarcina</taxon>
    </lineage>
</organism>
<dbReference type="InterPro" id="IPR042100">
    <property type="entry name" value="Bug_dom1"/>
</dbReference>
<evidence type="ECO:0000313" key="2">
    <source>
        <dbReference type="EMBL" id="MFC5589481.1"/>
    </source>
</evidence>
<gene>
    <name evidence="2" type="ORF">ACFPRA_11315</name>
</gene>
<dbReference type="InterPro" id="IPR005064">
    <property type="entry name" value="BUG"/>
</dbReference>
<dbReference type="Proteomes" id="UP001596109">
    <property type="component" value="Unassembled WGS sequence"/>
</dbReference>
<dbReference type="Gene3D" id="3.40.190.150">
    <property type="entry name" value="Bordetella uptake gene, domain 1"/>
    <property type="match status" value="1"/>
</dbReference>
<dbReference type="PIRSF" id="PIRSF017082">
    <property type="entry name" value="YflP"/>
    <property type="match status" value="1"/>
</dbReference>
<protein>
    <submittedName>
        <fullName evidence="2">Tripartite tricarboxylate transporter substrate binding protein</fullName>
    </submittedName>
</protein>
<proteinExistence type="inferred from homology"/>
<accession>A0ABW0TJ17</accession>
<dbReference type="PANTHER" id="PTHR42928:SF3">
    <property type="entry name" value="UPF0065 PROTEIN YFLP"/>
    <property type="match status" value="1"/>
</dbReference>
<dbReference type="CDD" id="cd07012">
    <property type="entry name" value="PBP2_Bug_TTT"/>
    <property type="match status" value="1"/>
</dbReference>
<dbReference type="PROSITE" id="PS51257">
    <property type="entry name" value="PROKAR_LIPOPROTEIN"/>
    <property type="match status" value="1"/>
</dbReference>